<name>A0A937SFI4_9GAMM</name>
<sequence length="249" mass="28618">MLYSESFDFLEAEVLALKNSNPERILFVGNSYLYYNDSLHNHVRRMAEEMNPQRKGFFGYKSATIGGSRLSHHNLDHLLDSKNIGINESFQLVILQGGSGEVLDEDSRKSFNLDAKKMITQIKNNDGEALLYMTHAYVPPHELYDPKMMEKIRYTYLKAANDYDVMVAPIGIAYMNAYKAKPDIKLHKSFDGTHPDILGTYLSACVLYATIFKKPSSEVKYNYFGAINYEDQKFLQNIADETVKEFFKR</sequence>
<dbReference type="EMBL" id="JADHSG010000007">
    <property type="protein sequence ID" value="MBL6903534.1"/>
    <property type="molecule type" value="Genomic_DNA"/>
</dbReference>
<organism evidence="1 2">
    <name type="scientific">SAR86 cluster bacterium</name>
    <dbReference type="NCBI Taxonomy" id="2030880"/>
    <lineage>
        <taxon>Bacteria</taxon>
        <taxon>Pseudomonadati</taxon>
        <taxon>Pseudomonadota</taxon>
        <taxon>Gammaproteobacteria</taxon>
        <taxon>SAR86 cluster</taxon>
    </lineage>
</organism>
<dbReference type="InterPro" id="IPR036514">
    <property type="entry name" value="SGNH_hydro_sf"/>
</dbReference>
<comment type="caution">
    <text evidence="1">The sequence shown here is derived from an EMBL/GenBank/DDBJ whole genome shotgun (WGS) entry which is preliminary data.</text>
</comment>
<accession>A0A937SFI4</accession>
<gene>
    <name evidence="1" type="ORF">ISR29_04965</name>
</gene>
<reference evidence="1" key="1">
    <citation type="submission" date="2020-10" db="EMBL/GenBank/DDBJ databases">
        <title>Microbiome of the Black Sea water column analyzed by genome centric metagenomics.</title>
        <authorList>
            <person name="Cabello-Yeves P.J."/>
            <person name="Callieri C."/>
            <person name="Picazo A."/>
            <person name="Mehrshad M."/>
            <person name="Haro-Moreno J.M."/>
            <person name="Roda-Garcia J."/>
            <person name="Dzembekova N."/>
            <person name="Slabakova V."/>
            <person name="Slabakova N."/>
            <person name="Moncheva S."/>
            <person name="Rodriguez-Valera F."/>
        </authorList>
    </citation>
    <scope>NUCLEOTIDE SEQUENCE</scope>
    <source>
        <strain evidence="1">BS30m-G43</strain>
    </source>
</reference>
<dbReference type="Proteomes" id="UP000705230">
    <property type="component" value="Unassembled WGS sequence"/>
</dbReference>
<proteinExistence type="predicted"/>
<evidence type="ECO:0000313" key="2">
    <source>
        <dbReference type="Proteomes" id="UP000705230"/>
    </source>
</evidence>
<protein>
    <recommendedName>
        <fullName evidence="3">SGNH/GDSL hydrolase family protein</fullName>
    </recommendedName>
</protein>
<evidence type="ECO:0008006" key="3">
    <source>
        <dbReference type="Google" id="ProtNLM"/>
    </source>
</evidence>
<dbReference type="AlphaFoldDB" id="A0A937SFI4"/>
<dbReference type="SUPFAM" id="SSF52266">
    <property type="entry name" value="SGNH hydrolase"/>
    <property type="match status" value="1"/>
</dbReference>
<dbReference type="Gene3D" id="3.40.50.1110">
    <property type="entry name" value="SGNH hydrolase"/>
    <property type="match status" value="1"/>
</dbReference>
<evidence type="ECO:0000313" key="1">
    <source>
        <dbReference type="EMBL" id="MBL6903534.1"/>
    </source>
</evidence>
<dbReference type="GO" id="GO:0016788">
    <property type="term" value="F:hydrolase activity, acting on ester bonds"/>
    <property type="evidence" value="ECO:0007669"/>
    <property type="project" value="UniProtKB-ARBA"/>
</dbReference>